<proteinExistence type="predicted"/>
<dbReference type="InterPro" id="IPR029060">
    <property type="entry name" value="PIN-like_dom_sf"/>
</dbReference>
<dbReference type="Gene3D" id="3.40.50.1010">
    <property type="entry name" value="5'-nuclease"/>
    <property type="match status" value="1"/>
</dbReference>
<dbReference type="InterPro" id="IPR002716">
    <property type="entry name" value="PIN_dom"/>
</dbReference>
<organism evidence="2 3">
    <name type="scientific">Candidatus Magnetobacterium casense</name>
    <dbReference type="NCBI Taxonomy" id="1455061"/>
    <lineage>
        <taxon>Bacteria</taxon>
        <taxon>Pseudomonadati</taxon>
        <taxon>Nitrospirota</taxon>
        <taxon>Thermodesulfovibrionia</taxon>
        <taxon>Thermodesulfovibrionales</taxon>
        <taxon>Candidatus Magnetobacteriaceae</taxon>
        <taxon>Candidatus Magnetobacterium</taxon>
    </lineage>
</organism>
<feature type="domain" description="PIN" evidence="1">
    <location>
        <begin position="7"/>
        <end position="123"/>
    </location>
</feature>
<dbReference type="CDD" id="cd18692">
    <property type="entry name" value="PIN_VapC-like"/>
    <property type="match status" value="1"/>
</dbReference>
<dbReference type="RefSeq" id="WP_218251706.1">
    <property type="nucleotide sequence ID" value="NZ_JABXWD010000072.1"/>
</dbReference>
<name>A0ABS6RYI3_9BACT</name>
<evidence type="ECO:0000313" key="2">
    <source>
        <dbReference type="EMBL" id="MBV6341094.1"/>
    </source>
</evidence>
<dbReference type="EMBL" id="JABXWD010000072">
    <property type="protein sequence ID" value="MBV6341094.1"/>
    <property type="molecule type" value="Genomic_DNA"/>
</dbReference>
<dbReference type="Proteomes" id="UP001196980">
    <property type="component" value="Unassembled WGS sequence"/>
</dbReference>
<accession>A0ABS6RYI3</accession>
<reference evidence="2 3" key="1">
    <citation type="journal article" date="2020" name="J Geophys Res Biogeosci">
        <title>Magnetotaxis as an Adaptation to Enable Bacterial Shuttling of Microbial Sulfur and Sulfur Cycling Across Aquatic Oxic#Anoxic Interfaces.</title>
        <authorList>
            <person name="Li J."/>
            <person name="Liu P."/>
            <person name="Wang J."/>
            <person name="Roberts A.P."/>
            <person name="Pan Y."/>
        </authorList>
    </citation>
    <scope>NUCLEOTIDE SEQUENCE [LARGE SCALE GENOMIC DNA]</scope>
    <source>
        <strain evidence="2 3">MYR-1_YQ</strain>
    </source>
</reference>
<dbReference type="SUPFAM" id="SSF88723">
    <property type="entry name" value="PIN domain-like"/>
    <property type="match status" value="1"/>
</dbReference>
<keyword evidence="3" id="KW-1185">Reference proteome</keyword>
<dbReference type="Pfam" id="PF01850">
    <property type="entry name" value="PIN"/>
    <property type="match status" value="1"/>
</dbReference>
<evidence type="ECO:0000313" key="3">
    <source>
        <dbReference type="Proteomes" id="UP001196980"/>
    </source>
</evidence>
<evidence type="ECO:0000259" key="1">
    <source>
        <dbReference type="Pfam" id="PF01850"/>
    </source>
</evidence>
<gene>
    <name evidence="2" type="ORF">HWQ67_05805</name>
</gene>
<sequence>MQGGKTFIDTNILVYAYDKTSGAKYTKALEIIEGLWMSGNGVISTQVLQEFYVTITRKIATPVGVLHAKEIIMDYLEWKTIIVDGEIILNAIDIQGKYKYSFWDSVIISSALKAEASLLLTEDLSNGQNIKNTGIRNPFVS</sequence>
<protein>
    <submittedName>
        <fullName evidence="2">PIN domain-containing protein</fullName>
    </submittedName>
</protein>
<comment type="caution">
    <text evidence="2">The sequence shown here is derived from an EMBL/GenBank/DDBJ whole genome shotgun (WGS) entry which is preliminary data.</text>
</comment>